<feature type="binding site" description="in other chain" evidence="4">
    <location>
        <begin position="88"/>
        <end position="91"/>
    </location>
    <ligand>
        <name>phosphate</name>
        <dbReference type="ChEBI" id="CHEBI:43474"/>
        <note>ligand shared between dimeric partners</note>
    </ligand>
</feature>
<dbReference type="EC" id="2.4.2.1" evidence="4"/>
<evidence type="ECO:0000313" key="6">
    <source>
        <dbReference type="EMBL" id="KKB08298.1"/>
    </source>
</evidence>
<feature type="binding site" description="in other chain" evidence="4">
    <location>
        <begin position="206"/>
        <end position="207"/>
    </location>
    <ligand>
        <name>a purine D-ribonucleoside</name>
        <dbReference type="ChEBI" id="CHEBI:142355"/>
        <note>ligand shared between dimeric partners</note>
    </ligand>
</feature>
<evidence type="ECO:0000313" key="7">
    <source>
        <dbReference type="Proteomes" id="UP000033649"/>
    </source>
</evidence>
<keyword evidence="2 4" id="KW-0808">Transferase</keyword>
<dbReference type="GO" id="GO:0004731">
    <property type="term" value="F:purine-nucleoside phosphorylase activity"/>
    <property type="evidence" value="ECO:0007669"/>
    <property type="project" value="UniProtKB-UniRule"/>
</dbReference>
<dbReference type="PANTHER" id="PTHR43691">
    <property type="entry name" value="URIDINE PHOSPHORYLASE"/>
    <property type="match status" value="1"/>
</dbReference>
<gene>
    <name evidence="4" type="primary">deoD</name>
    <name evidence="6" type="ORF">VE26_13680</name>
</gene>
<sequence>MTTPHNHAKPGDYAEAVLLPGDPLRAKWIAETFFEAPRLVNSVRNCLGYTGTWKGKPVSVQASGMGQPSLGIYVHELINAFGAKTLIRVGTCGGLNAKVKVRDVILAQGATTDSAIVKDRFGPYNYAPIADFGLLRSAADKADAKGLKFHAGNMLSSDIFYHREPGLEGYNTLPQHGVIGVEMEAAALYTLAARFGVKALTICTMTDCLITHEEISAEDRQTSLVDMVELALDVAVEA</sequence>
<comment type="catalytic activity">
    <reaction evidence="4">
        <text>a purine D-ribonucleoside + phosphate = a purine nucleobase + alpha-D-ribose 1-phosphate</text>
        <dbReference type="Rhea" id="RHEA:19805"/>
        <dbReference type="ChEBI" id="CHEBI:26386"/>
        <dbReference type="ChEBI" id="CHEBI:43474"/>
        <dbReference type="ChEBI" id="CHEBI:57720"/>
        <dbReference type="ChEBI" id="CHEBI:142355"/>
        <dbReference type="EC" id="2.4.2.1"/>
    </reaction>
</comment>
<dbReference type="NCBIfam" id="TIGR00107">
    <property type="entry name" value="deoD"/>
    <property type="match status" value="1"/>
</dbReference>
<evidence type="ECO:0000256" key="2">
    <source>
        <dbReference type="ARBA" id="ARBA00022679"/>
    </source>
</evidence>
<dbReference type="InterPro" id="IPR000845">
    <property type="entry name" value="Nucleoside_phosphorylase_d"/>
</dbReference>
<proteinExistence type="inferred from homology"/>
<evidence type="ECO:0000259" key="5">
    <source>
        <dbReference type="Pfam" id="PF01048"/>
    </source>
</evidence>
<dbReference type="PANTHER" id="PTHR43691:SF11">
    <property type="entry name" value="FI09636P-RELATED"/>
    <property type="match status" value="1"/>
</dbReference>
<comment type="function">
    <text evidence="4">Catalyzes the reversible phosphorolytic breakdown of the N-glycosidic bond in the beta-(deoxy)ribonucleoside molecules, with the formation of the corresponding free purine bases and pentose-1-phosphate.</text>
</comment>
<dbReference type="CDD" id="cd09006">
    <property type="entry name" value="PNP_EcPNPI-like"/>
    <property type="match status" value="1"/>
</dbReference>
<reference evidence="6 7" key="1">
    <citation type="submission" date="2015-03" db="EMBL/GenBank/DDBJ databases">
        <authorList>
            <person name="Hassan Y."/>
            <person name="Lepp D."/>
            <person name="Li X.-Z."/>
            <person name="Zhou T."/>
        </authorList>
    </citation>
    <scope>NUCLEOTIDE SEQUENCE [LARGE SCALE GENOMIC DNA]</scope>
    <source>
        <strain evidence="6 7">IPL18</strain>
    </source>
</reference>
<dbReference type="GO" id="GO:0004850">
    <property type="term" value="F:uridine phosphorylase activity"/>
    <property type="evidence" value="ECO:0007669"/>
    <property type="project" value="UniProtKB-EC"/>
</dbReference>
<dbReference type="SUPFAM" id="SSF53167">
    <property type="entry name" value="Purine and uridine phosphorylases"/>
    <property type="match status" value="1"/>
</dbReference>
<feature type="binding site" evidence="4">
    <location>
        <position position="5"/>
    </location>
    <ligand>
        <name>a purine D-ribonucleoside</name>
        <dbReference type="ChEBI" id="CHEBI:142355"/>
        <note>ligand shared between dimeric partners</note>
    </ligand>
</feature>
<keyword evidence="1 4" id="KW-0328">Glycosyltransferase</keyword>
<dbReference type="NCBIfam" id="NF004489">
    <property type="entry name" value="PRK05819.1"/>
    <property type="match status" value="1"/>
</dbReference>
<comment type="catalytic activity">
    <reaction evidence="4">
        <text>a purine 2'-deoxy-D-ribonucleoside + phosphate = a purine nucleobase + 2-deoxy-alpha-D-ribose 1-phosphate</text>
        <dbReference type="Rhea" id="RHEA:36431"/>
        <dbReference type="ChEBI" id="CHEBI:26386"/>
        <dbReference type="ChEBI" id="CHEBI:43474"/>
        <dbReference type="ChEBI" id="CHEBI:57259"/>
        <dbReference type="ChEBI" id="CHEBI:142361"/>
        <dbReference type="EC" id="2.4.2.1"/>
    </reaction>
</comment>
<dbReference type="InterPro" id="IPR035994">
    <property type="entry name" value="Nucleoside_phosphorylase_sf"/>
</dbReference>
<dbReference type="STRING" id="429727.VE26_13680"/>
<feature type="active site" description="Proton donor" evidence="4">
    <location>
        <position position="207"/>
    </location>
</feature>
<comment type="caution">
    <text evidence="6">The sequence shown here is derived from an EMBL/GenBank/DDBJ whole genome shotgun (WGS) entry which is preliminary data.</text>
</comment>
<feature type="binding site" description="in other chain" evidence="4">
    <location>
        <position position="21"/>
    </location>
    <ligand>
        <name>phosphate</name>
        <dbReference type="ChEBI" id="CHEBI:43474"/>
        <note>ligand shared between dimeric partners</note>
    </ligand>
</feature>
<dbReference type="Proteomes" id="UP000033649">
    <property type="component" value="Unassembled WGS sequence"/>
</dbReference>
<feature type="binding site" description="in other chain" evidence="4">
    <location>
        <position position="25"/>
    </location>
    <ligand>
        <name>phosphate</name>
        <dbReference type="ChEBI" id="CHEBI:43474"/>
        <note>ligand shared between dimeric partners</note>
    </ligand>
</feature>
<evidence type="ECO:0000256" key="4">
    <source>
        <dbReference type="HAMAP-Rule" id="MF_01627"/>
    </source>
</evidence>
<dbReference type="EMBL" id="JZEY01000061">
    <property type="protein sequence ID" value="KKB08298.1"/>
    <property type="molecule type" value="Genomic_DNA"/>
</dbReference>
<evidence type="ECO:0000256" key="3">
    <source>
        <dbReference type="ARBA" id="ARBA00048447"/>
    </source>
</evidence>
<name>A0A0F5FHM3_9HYPH</name>
<protein>
    <recommendedName>
        <fullName evidence="4">Purine nucleoside phosphorylase DeoD-type</fullName>
        <shortName evidence="4">PNP</shortName>
        <ecNumber evidence="4">2.4.2.1</ecNumber>
    </recommendedName>
</protein>
<dbReference type="GO" id="GO:0005829">
    <property type="term" value="C:cytosol"/>
    <property type="evidence" value="ECO:0007669"/>
    <property type="project" value="TreeGrafter"/>
</dbReference>
<comment type="similarity">
    <text evidence="4">Belongs to the PNP/UDP phosphorylase family.</text>
</comment>
<dbReference type="HAMAP" id="MF_01627">
    <property type="entry name" value="Pur_nucleosid_phosp"/>
    <property type="match status" value="1"/>
</dbReference>
<accession>A0A0F5FHM3</accession>
<dbReference type="PATRIC" id="fig|429727.3.peg.2804"/>
<feature type="binding site" description="in other chain" evidence="4">
    <location>
        <begin position="182"/>
        <end position="184"/>
    </location>
    <ligand>
        <name>a purine D-ribonucleoside</name>
        <dbReference type="ChEBI" id="CHEBI:142355"/>
        <note>ligand shared between dimeric partners</note>
    </ligand>
</feature>
<organism evidence="6 7">
    <name type="scientific">Devosia chinhatensis</name>
    <dbReference type="NCBI Taxonomy" id="429727"/>
    <lineage>
        <taxon>Bacteria</taxon>
        <taxon>Pseudomonadati</taxon>
        <taxon>Pseudomonadota</taxon>
        <taxon>Alphaproteobacteria</taxon>
        <taxon>Hyphomicrobiales</taxon>
        <taxon>Devosiaceae</taxon>
        <taxon>Devosia</taxon>
    </lineage>
</organism>
<evidence type="ECO:0000256" key="1">
    <source>
        <dbReference type="ARBA" id="ARBA00022676"/>
    </source>
</evidence>
<feature type="domain" description="Nucleoside phosphorylase" evidence="5">
    <location>
        <begin position="17"/>
        <end position="232"/>
    </location>
</feature>
<feature type="site" description="Important for catalytic activity" evidence="4">
    <location>
        <position position="220"/>
    </location>
</feature>
<feature type="binding site" evidence="4">
    <location>
        <position position="44"/>
    </location>
    <ligand>
        <name>phosphate</name>
        <dbReference type="ChEBI" id="CHEBI:43474"/>
        <note>ligand shared between dimeric partners</note>
    </ligand>
</feature>
<dbReference type="Pfam" id="PF01048">
    <property type="entry name" value="PNP_UDP_1"/>
    <property type="match status" value="1"/>
</dbReference>
<comment type="catalytic activity">
    <reaction evidence="3">
        <text>uridine + phosphate = alpha-D-ribose 1-phosphate + uracil</text>
        <dbReference type="Rhea" id="RHEA:24388"/>
        <dbReference type="ChEBI" id="CHEBI:16704"/>
        <dbReference type="ChEBI" id="CHEBI:17568"/>
        <dbReference type="ChEBI" id="CHEBI:43474"/>
        <dbReference type="ChEBI" id="CHEBI:57720"/>
        <dbReference type="EC" id="2.4.2.3"/>
    </reaction>
</comment>
<dbReference type="InterPro" id="IPR004402">
    <property type="entry name" value="DeoD-type"/>
</dbReference>
<dbReference type="Gene3D" id="3.40.50.1580">
    <property type="entry name" value="Nucleoside phosphorylase domain"/>
    <property type="match status" value="1"/>
</dbReference>
<dbReference type="OrthoDB" id="9782889at2"/>
<dbReference type="RefSeq" id="WP_046106365.1">
    <property type="nucleotide sequence ID" value="NZ_JZEY01000061.1"/>
</dbReference>
<keyword evidence="7" id="KW-1185">Reference proteome</keyword>
<dbReference type="AlphaFoldDB" id="A0A0F5FHM3"/>
<dbReference type="GO" id="GO:0006152">
    <property type="term" value="P:purine nucleoside catabolic process"/>
    <property type="evidence" value="ECO:0007669"/>
    <property type="project" value="TreeGrafter"/>
</dbReference>
<comment type="subunit">
    <text evidence="4">Homohexamer; trimer of homodimers.</text>
</comment>